<name>A0A9P1GA68_9DINO</name>
<organism evidence="1">
    <name type="scientific">Cladocopium goreaui</name>
    <dbReference type="NCBI Taxonomy" id="2562237"/>
    <lineage>
        <taxon>Eukaryota</taxon>
        <taxon>Sar</taxon>
        <taxon>Alveolata</taxon>
        <taxon>Dinophyceae</taxon>
        <taxon>Suessiales</taxon>
        <taxon>Symbiodiniaceae</taxon>
        <taxon>Cladocopium</taxon>
    </lineage>
</organism>
<proteinExistence type="predicted"/>
<sequence length="1517" mass="167486">MCRGSRDEASTALFPLPFPLGDVWCRGPEHLGVSQRSRLAVRRSLYLAIAALNFVHFQCPLKVIPGLWRCPGPLHAAVHARLIALIKASGPAGKFSFLSCGRKAHQLDARLTELHEALQSLGFDEGSFYKRQHEGAEVKPRNDKEELRPYRPLDASRLKLSGKGSWDCREHLSDLLYMPFVEPRSNQYDVVPPAAVLPDMSKVSAEETLRLCKVWDAQGLLRLFPCALGPMHSWCYTKVFNNFKSAQVDRQIGDRHGQNFTEGRIEDGPSHSLPTAASLLAICPERYQQCLVGSVADRRDFYHQFFVTDERARTNVVLPHLALEDLNGTQAFAVYDEQFLREKRVKRREEVGDFLHRPAPLLVPHHDDTVVCAFAALFQGDHLGVEFATEAHSRMLQSYGLLDEDSRLQSSRPLLWDQCVSGLVIDDFFVVSKEQINPGGSYLESRSVEHFRVAKAAYQQEGLQGSDDKDVIGQTQFTVCGGEVCSNEATVRRGAVTIAAPFEKRMALAMMTASASALPATSDALLSCLVGSWISVALLRRPSMSILDEVFKVIPPGQLDPQCPVVRFFPRAAASELQQLACLAPVLSSNLAVPFATDVFATDASLAKGGIVKSEVTSEEAAILWRTAIKAKASAPVLSRTQAMLSLYDPMFEETAEERAGPYEGLKLFEEDFAEEDGCAAQTAVSRPIGLRYEFIEICGGAAVVTKEMIKLGVICGPVIDVSISRQFDLRNHRVIEWIIFLLEDNRLQSFLVSPPCTSFSPAAHPCVRSYQNPRGFDQENPKVKVGNQLAFASLALMMVALRMEKCGLLEQPRRSKMRWLKEWKRLLELGACETYTASCMFGSIHQKEFALLGVNMHVGLLKRKCSRDHEHVVIQGQYTKASATYCPGLALAFAIFFKDHIRAIERASKRLSVPAAGLEDVLSNDVCISLPWSNYAAWCWQGSSHINVLELAAVVKLLRDLARDGGDRRQVVFVDSQVVLCVLARGRSSAASLRDLLKKACALSIAFGIYLAPRYVPTRLNPADCPTRDTDLPEPGRSILGGLHDPQASFRLASISSLRRWISNWARLFLLLSPAFILFPCSSRRHSPEPINLHEWTLDFDSTLGFPGEGPQGLWFWVLLASTVCDHAIGVGVGDASHADAVRREKRAGIVLEDGRRVTEATANVRDVLFERFEGWLQTEGMALQDVLFAQPPDLDLLNRVLVRYGRWLFEQGKPLYHFSETVNSVANKRPMELIMELSPMLEDSSLRVAKTLDESMSSLAERMEKHSDSLRKSVQADLGTIAKRCELMTEAMRSRTEALNEQAHSARQVPSASQAMMDRQLSTISVEDIPANDGYQLNEIRVMVDNGIQFLADRLVVLHRELMEIYSAITKTGQVAHIGASPGVFGTSMPSTLGPMGGCGMPGMAGMVGMASPTLSPQLAQPAMPDPNVANVAMAMAQGQSHGGHGEGHWADMAGMAMCQGMCQAQMGLEGEGTQQLGASEGVGNIWKWGVTWFYHVLPSLRIGSYHPKCQKTAV</sequence>
<reference evidence="1" key="1">
    <citation type="submission" date="2022-10" db="EMBL/GenBank/DDBJ databases">
        <authorList>
            <person name="Chen Y."/>
            <person name="Dougan E. K."/>
            <person name="Chan C."/>
            <person name="Rhodes N."/>
            <person name="Thang M."/>
        </authorList>
    </citation>
    <scope>NUCLEOTIDE SEQUENCE</scope>
</reference>
<dbReference type="Proteomes" id="UP001152797">
    <property type="component" value="Unassembled WGS sequence"/>
</dbReference>
<evidence type="ECO:0000313" key="1">
    <source>
        <dbReference type="EMBL" id="CAI4005427.1"/>
    </source>
</evidence>
<dbReference type="EMBL" id="CAMXCT030003624">
    <property type="protein sequence ID" value="CAL4792739.1"/>
    <property type="molecule type" value="Genomic_DNA"/>
</dbReference>
<protein>
    <submittedName>
        <fullName evidence="1">Uncharacterized protein</fullName>
    </submittedName>
</protein>
<evidence type="ECO:0000313" key="3">
    <source>
        <dbReference type="Proteomes" id="UP001152797"/>
    </source>
</evidence>
<keyword evidence="3" id="KW-1185">Reference proteome</keyword>
<dbReference type="OrthoDB" id="449332at2759"/>
<evidence type="ECO:0000313" key="2">
    <source>
        <dbReference type="EMBL" id="CAL1158802.1"/>
    </source>
</evidence>
<dbReference type="EMBL" id="CAMXCT010003624">
    <property type="protein sequence ID" value="CAI4005427.1"/>
    <property type="molecule type" value="Genomic_DNA"/>
</dbReference>
<accession>A0A9P1GA68</accession>
<comment type="caution">
    <text evidence="1">The sequence shown here is derived from an EMBL/GenBank/DDBJ whole genome shotgun (WGS) entry which is preliminary data.</text>
</comment>
<gene>
    <name evidence="1" type="ORF">C1SCF055_LOCUS31148</name>
</gene>
<reference evidence="2" key="2">
    <citation type="submission" date="2024-04" db="EMBL/GenBank/DDBJ databases">
        <authorList>
            <person name="Chen Y."/>
            <person name="Shah S."/>
            <person name="Dougan E. K."/>
            <person name="Thang M."/>
            <person name="Chan C."/>
        </authorList>
    </citation>
    <scope>NUCLEOTIDE SEQUENCE [LARGE SCALE GENOMIC DNA]</scope>
</reference>
<dbReference type="EMBL" id="CAMXCT020003624">
    <property type="protein sequence ID" value="CAL1158802.1"/>
    <property type="molecule type" value="Genomic_DNA"/>
</dbReference>